<evidence type="ECO:0000313" key="2">
    <source>
        <dbReference type="Proteomes" id="UP001285441"/>
    </source>
</evidence>
<dbReference type="Proteomes" id="UP001285441">
    <property type="component" value="Unassembled WGS sequence"/>
</dbReference>
<dbReference type="Pfam" id="PF12520">
    <property type="entry name" value="DUF3723"/>
    <property type="match status" value="1"/>
</dbReference>
<reference evidence="1" key="1">
    <citation type="journal article" date="2023" name="Mol. Phylogenet. Evol.">
        <title>Genome-scale phylogeny and comparative genomics of the fungal order Sordariales.</title>
        <authorList>
            <person name="Hensen N."/>
            <person name="Bonometti L."/>
            <person name="Westerberg I."/>
            <person name="Brannstrom I.O."/>
            <person name="Guillou S."/>
            <person name="Cros-Aarteil S."/>
            <person name="Calhoun S."/>
            <person name="Haridas S."/>
            <person name="Kuo A."/>
            <person name="Mondo S."/>
            <person name="Pangilinan J."/>
            <person name="Riley R."/>
            <person name="LaButti K."/>
            <person name="Andreopoulos B."/>
            <person name="Lipzen A."/>
            <person name="Chen C."/>
            <person name="Yan M."/>
            <person name="Daum C."/>
            <person name="Ng V."/>
            <person name="Clum A."/>
            <person name="Steindorff A."/>
            <person name="Ohm R.A."/>
            <person name="Martin F."/>
            <person name="Silar P."/>
            <person name="Natvig D.O."/>
            <person name="Lalanne C."/>
            <person name="Gautier V."/>
            <person name="Ament-Velasquez S.L."/>
            <person name="Kruys A."/>
            <person name="Hutchinson M.I."/>
            <person name="Powell A.J."/>
            <person name="Barry K."/>
            <person name="Miller A.N."/>
            <person name="Grigoriev I.V."/>
            <person name="Debuchy R."/>
            <person name="Gladieux P."/>
            <person name="Hiltunen Thoren M."/>
            <person name="Johannesson H."/>
        </authorList>
    </citation>
    <scope>NUCLEOTIDE SEQUENCE</scope>
    <source>
        <strain evidence="1">CBS 232.78</strain>
    </source>
</reference>
<dbReference type="AlphaFoldDB" id="A0AAE0KJZ7"/>
<proteinExistence type="predicted"/>
<protein>
    <submittedName>
        <fullName evidence="1">Uncharacterized protein</fullName>
    </submittedName>
</protein>
<dbReference type="EMBL" id="JAULSW010000006">
    <property type="protein sequence ID" value="KAK3377650.1"/>
    <property type="molecule type" value="Genomic_DNA"/>
</dbReference>
<sequence>MELVGIVRCPVRSLVPYRGRHLNPKQVKRLARRFKRTECQQTEERNQIRGIITFEDLETILTTLGTSREGLQATVRGGGYPLLSGHRIACLDGRHRLAAVAVGPDCPTAWWAVKLCCVRGTWVEFPLKIELPPTIASQVQREVEHDSHESKYRDGELFTMICESRTKKSRDKDRENECWDRLSDPKAANLRRILNKKKHRELTKALRALSKFPGVIWGLQLGNIHKLLTELEDLIIHCFGHIL</sequence>
<organism evidence="1 2">
    <name type="scientific">Podospora didyma</name>
    <dbReference type="NCBI Taxonomy" id="330526"/>
    <lineage>
        <taxon>Eukaryota</taxon>
        <taxon>Fungi</taxon>
        <taxon>Dikarya</taxon>
        <taxon>Ascomycota</taxon>
        <taxon>Pezizomycotina</taxon>
        <taxon>Sordariomycetes</taxon>
        <taxon>Sordariomycetidae</taxon>
        <taxon>Sordariales</taxon>
        <taxon>Podosporaceae</taxon>
        <taxon>Podospora</taxon>
    </lineage>
</organism>
<evidence type="ECO:0000313" key="1">
    <source>
        <dbReference type="EMBL" id="KAK3377650.1"/>
    </source>
</evidence>
<comment type="caution">
    <text evidence="1">The sequence shown here is derived from an EMBL/GenBank/DDBJ whole genome shotgun (WGS) entry which is preliminary data.</text>
</comment>
<accession>A0AAE0KJZ7</accession>
<gene>
    <name evidence="1" type="ORF">B0H63DRAFT_378961</name>
</gene>
<reference evidence="1" key="2">
    <citation type="submission" date="2023-06" db="EMBL/GenBank/DDBJ databases">
        <authorList>
            <consortium name="Lawrence Berkeley National Laboratory"/>
            <person name="Haridas S."/>
            <person name="Hensen N."/>
            <person name="Bonometti L."/>
            <person name="Westerberg I."/>
            <person name="Brannstrom I.O."/>
            <person name="Guillou S."/>
            <person name="Cros-Aarteil S."/>
            <person name="Calhoun S."/>
            <person name="Kuo A."/>
            <person name="Mondo S."/>
            <person name="Pangilinan J."/>
            <person name="Riley R."/>
            <person name="LaButti K."/>
            <person name="Andreopoulos B."/>
            <person name="Lipzen A."/>
            <person name="Chen C."/>
            <person name="Yanf M."/>
            <person name="Daum C."/>
            <person name="Ng V."/>
            <person name="Clum A."/>
            <person name="Steindorff A."/>
            <person name="Ohm R."/>
            <person name="Martin F."/>
            <person name="Silar P."/>
            <person name="Natvig D."/>
            <person name="Lalanne C."/>
            <person name="Gautier V."/>
            <person name="Ament-velasquez S.L."/>
            <person name="Kruys A."/>
            <person name="Hutchinson M.I."/>
            <person name="Powell A.J."/>
            <person name="Barry K."/>
            <person name="Miller A.N."/>
            <person name="Grigoriev I.V."/>
            <person name="Debuchy R."/>
            <person name="Gladieux P."/>
            <person name="Thoren M.H."/>
            <person name="Johannesson H."/>
        </authorList>
    </citation>
    <scope>NUCLEOTIDE SEQUENCE</scope>
    <source>
        <strain evidence="1">CBS 232.78</strain>
    </source>
</reference>
<feature type="non-terminal residue" evidence="1">
    <location>
        <position position="243"/>
    </location>
</feature>
<dbReference type="InterPro" id="IPR022198">
    <property type="entry name" value="DUF3723"/>
</dbReference>
<keyword evidence="2" id="KW-1185">Reference proteome</keyword>
<name>A0AAE0KJZ7_9PEZI</name>